<dbReference type="EMBL" id="CP003108">
    <property type="protein sequence ID" value="AET67893.1"/>
    <property type="molecule type" value="Genomic_DNA"/>
</dbReference>
<accession>G7WBB2</accession>
<sequence>MTNLNEILIRDIAPDTVLELDVPKYYIEANNAIDTRIEAIELISAAQTQTQYSIQKTSPGAVFETTATGGELRVVPPVNALAAEQELLPFFRVVMGGGI</sequence>
<protein>
    <submittedName>
        <fullName evidence="1">Uncharacterized protein</fullName>
    </submittedName>
</protein>
<dbReference type="KEGG" id="dor:Desor_2297"/>
<dbReference type="Proteomes" id="UP000006346">
    <property type="component" value="Chromosome"/>
</dbReference>
<dbReference type="HOGENOM" id="CLU_2315723_0_0_9"/>
<keyword evidence="2" id="KW-1185">Reference proteome</keyword>
<name>G7WBB2_DESOD</name>
<reference evidence="1 2" key="2">
    <citation type="journal article" date="2012" name="J. Bacteriol.">
        <title>Complete genome sequences of Desulfosporosinus orientis DSM765T, Desulfosporosinus youngiae DSM17734T, Desulfosporosinus meridiei DSM13257T, and Desulfosporosinus acidiphilus DSM22704T.</title>
        <authorList>
            <person name="Pester M."/>
            <person name="Brambilla E."/>
            <person name="Alazard D."/>
            <person name="Rattei T."/>
            <person name="Weinmaier T."/>
            <person name="Han J."/>
            <person name="Lucas S."/>
            <person name="Lapidus A."/>
            <person name="Cheng J.F."/>
            <person name="Goodwin L."/>
            <person name="Pitluck S."/>
            <person name="Peters L."/>
            <person name="Ovchinnikova G."/>
            <person name="Teshima H."/>
            <person name="Detter J.C."/>
            <person name="Han C.S."/>
            <person name="Tapia R."/>
            <person name="Land M.L."/>
            <person name="Hauser L."/>
            <person name="Kyrpides N.C."/>
            <person name="Ivanova N.N."/>
            <person name="Pagani I."/>
            <person name="Huntmann M."/>
            <person name="Wei C.L."/>
            <person name="Davenport K.W."/>
            <person name="Daligault H."/>
            <person name="Chain P.S."/>
            <person name="Chen A."/>
            <person name="Mavromatis K."/>
            <person name="Markowitz V."/>
            <person name="Szeto E."/>
            <person name="Mikhailova N."/>
            <person name="Pati A."/>
            <person name="Wagner M."/>
            <person name="Woyke T."/>
            <person name="Ollivier B."/>
            <person name="Klenk H.P."/>
            <person name="Spring S."/>
            <person name="Loy A."/>
        </authorList>
    </citation>
    <scope>NUCLEOTIDE SEQUENCE [LARGE SCALE GENOMIC DNA]</scope>
    <source>
        <strain evidence="2">ATCC 19365 / DSM 765 / NCIMB 8382 / VKM B-1628</strain>
    </source>
</reference>
<reference evidence="2" key="1">
    <citation type="submission" date="2011-11" db="EMBL/GenBank/DDBJ databases">
        <title>Complete sequence of Desulfosporosinus orientis DSM 765.</title>
        <authorList>
            <person name="Lucas S."/>
            <person name="Han J."/>
            <person name="Lapidus A."/>
            <person name="Cheng J.-F."/>
            <person name="Goodwin L."/>
            <person name="Pitluck S."/>
            <person name="Peters L."/>
            <person name="Ovchinnikova G."/>
            <person name="Teshima H."/>
            <person name="Detter J.C."/>
            <person name="Han C."/>
            <person name="Tapia R."/>
            <person name="Land M."/>
            <person name="Hauser L."/>
            <person name="Kyrpides N."/>
            <person name="Ivanova N."/>
            <person name="Pagani I."/>
            <person name="Pester M."/>
            <person name="Spring S."/>
            <person name="Ollivier B."/>
            <person name="Rattei T."/>
            <person name="Klenk H.-P."/>
            <person name="Wagner M."/>
            <person name="Loy A."/>
            <person name="Woyke T."/>
        </authorList>
    </citation>
    <scope>NUCLEOTIDE SEQUENCE [LARGE SCALE GENOMIC DNA]</scope>
    <source>
        <strain evidence="2">ATCC 19365 / DSM 765 / NCIMB 8382 / VKM B-1628</strain>
    </source>
</reference>
<evidence type="ECO:0000313" key="2">
    <source>
        <dbReference type="Proteomes" id="UP000006346"/>
    </source>
</evidence>
<gene>
    <name evidence="1" type="ordered locus">Desor_2297</name>
</gene>
<evidence type="ECO:0000313" key="1">
    <source>
        <dbReference type="EMBL" id="AET67893.1"/>
    </source>
</evidence>
<dbReference type="PATRIC" id="fig|768706.3.peg.2308"/>
<proteinExistence type="predicted"/>
<dbReference type="AlphaFoldDB" id="G7WBB2"/>
<dbReference type="RefSeq" id="WP_014184702.1">
    <property type="nucleotide sequence ID" value="NC_016584.1"/>
</dbReference>
<organism evidence="1 2">
    <name type="scientific">Desulfosporosinus orientis (strain ATCC 19365 / DSM 765 / NCIMB 8382 / VKM B-1628 / Singapore I)</name>
    <name type="common">Desulfotomaculum orientis</name>
    <dbReference type="NCBI Taxonomy" id="768706"/>
    <lineage>
        <taxon>Bacteria</taxon>
        <taxon>Bacillati</taxon>
        <taxon>Bacillota</taxon>
        <taxon>Clostridia</taxon>
        <taxon>Eubacteriales</taxon>
        <taxon>Desulfitobacteriaceae</taxon>
        <taxon>Desulfosporosinus</taxon>
    </lineage>
</organism>